<evidence type="ECO:0000259" key="6">
    <source>
        <dbReference type="PROSITE" id="PS50234"/>
    </source>
</evidence>
<feature type="transmembrane region" description="Helical" evidence="5">
    <location>
        <begin position="308"/>
        <end position="326"/>
    </location>
</feature>
<proteinExistence type="predicted"/>
<dbReference type="PROSITE" id="PS50234">
    <property type="entry name" value="VWFA"/>
    <property type="match status" value="1"/>
</dbReference>
<evidence type="ECO:0000313" key="8">
    <source>
        <dbReference type="Proteomes" id="UP001205603"/>
    </source>
</evidence>
<evidence type="ECO:0000256" key="5">
    <source>
        <dbReference type="SAM" id="Phobius"/>
    </source>
</evidence>
<organism evidence="7 8">
    <name type="scientific">Coprobacter tertius</name>
    <dbReference type="NCBI Taxonomy" id="2944915"/>
    <lineage>
        <taxon>Bacteria</taxon>
        <taxon>Pseudomonadati</taxon>
        <taxon>Bacteroidota</taxon>
        <taxon>Bacteroidia</taxon>
        <taxon>Bacteroidales</taxon>
        <taxon>Barnesiellaceae</taxon>
        <taxon>Coprobacter</taxon>
    </lineage>
</organism>
<dbReference type="RefSeq" id="WP_255026991.1">
    <property type="nucleotide sequence ID" value="NZ_JANDHW010000006.1"/>
</dbReference>
<dbReference type="InterPro" id="IPR050768">
    <property type="entry name" value="UPF0353/GerABKA_families"/>
</dbReference>
<dbReference type="PANTHER" id="PTHR22550:SF5">
    <property type="entry name" value="LEUCINE ZIPPER PROTEIN 4"/>
    <property type="match status" value="1"/>
</dbReference>
<evidence type="ECO:0000256" key="3">
    <source>
        <dbReference type="ARBA" id="ARBA00022989"/>
    </source>
</evidence>
<keyword evidence="4 5" id="KW-0472">Membrane</keyword>
<dbReference type="SUPFAM" id="SSF53300">
    <property type="entry name" value="vWA-like"/>
    <property type="match status" value="1"/>
</dbReference>
<dbReference type="Pfam" id="PF07584">
    <property type="entry name" value="BatA"/>
    <property type="match status" value="1"/>
</dbReference>
<dbReference type="InterPro" id="IPR002035">
    <property type="entry name" value="VWF_A"/>
</dbReference>
<dbReference type="EMBL" id="JANDHW010000006">
    <property type="protein sequence ID" value="MCP9611880.1"/>
    <property type="molecule type" value="Genomic_DNA"/>
</dbReference>
<dbReference type="Gene3D" id="3.40.50.410">
    <property type="entry name" value="von Willebrand factor, type A domain"/>
    <property type="match status" value="1"/>
</dbReference>
<evidence type="ECO:0000256" key="1">
    <source>
        <dbReference type="ARBA" id="ARBA00022475"/>
    </source>
</evidence>
<comment type="caution">
    <text evidence="7">The sequence shown here is derived from an EMBL/GenBank/DDBJ whole genome shotgun (WGS) entry which is preliminary data.</text>
</comment>
<feature type="transmembrane region" description="Helical" evidence="5">
    <location>
        <begin position="59"/>
        <end position="78"/>
    </location>
</feature>
<gene>
    <name evidence="7" type="ORF">NMU02_07220</name>
</gene>
<evidence type="ECO:0000256" key="4">
    <source>
        <dbReference type="ARBA" id="ARBA00023136"/>
    </source>
</evidence>
<reference evidence="7 8" key="1">
    <citation type="submission" date="2022-07" db="EMBL/GenBank/DDBJ databases">
        <title>Fecal culturing of patients with breast cancer.</title>
        <authorList>
            <person name="Teng N.M.Y."/>
            <person name="Kiu R."/>
            <person name="Evans R."/>
            <person name="Baker D.J."/>
            <person name="Zenner C."/>
            <person name="Robinson S.D."/>
            <person name="Hall L.J."/>
        </authorList>
    </citation>
    <scope>NUCLEOTIDE SEQUENCE [LARGE SCALE GENOMIC DNA]</scope>
    <source>
        <strain evidence="7 8">LH1063</strain>
    </source>
</reference>
<dbReference type="InterPro" id="IPR024163">
    <property type="entry name" value="Aerotolerance_reg_N"/>
</dbReference>
<dbReference type="InterPro" id="IPR036465">
    <property type="entry name" value="vWFA_dom_sf"/>
</dbReference>
<keyword evidence="3 5" id="KW-1133">Transmembrane helix</keyword>
<keyword evidence="2 5" id="KW-0812">Transmembrane</keyword>
<keyword evidence="1" id="KW-1003">Cell membrane</keyword>
<dbReference type="Pfam" id="PF13519">
    <property type="entry name" value="VWA_2"/>
    <property type="match status" value="1"/>
</dbReference>
<dbReference type="PANTHER" id="PTHR22550">
    <property type="entry name" value="SPORE GERMINATION PROTEIN"/>
    <property type="match status" value="1"/>
</dbReference>
<protein>
    <submittedName>
        <fullName evidence="7">VWA domain-containing protein</fullName>
    </submittedName>
</protein>
<sequence>MFRFAQPEYLYLLFIVPLLWAVYIYSVYRNKKNLKKYGNPSILDDLSPDVSKYKPGAKFFLQQLAFIVLIFILARPQMGAKVETVKKQGVEIVVALDVSNSMLARDIQPSRLEKAKQMLSKLVDGLDNDKVGLIVFAGDAYTQLPITSDFVSAKMFLSSISPEMVPTQGTAIGKAIDVAMSSFTTDKSADKAIIVITDAENHEDDAVQAAKEAAKKGIMVDVIGIGSTQGAPIPMGKNSNTLRKDDQGNVVITKLNETLGREIAQAGGGIYIGADNTGSALRALMSEVKKMKKSDIESKVYSEYDEQFQGLAWIALLLLLADVFILDRKNKLMKKINFFS</sequence>
<keyword evidence="8" id="KW-1185">Reference proteome</keyword>
<feature type="transmembrane region" description="Helical" evidence="5">
    <location>
        <begin position="12"/>
        <end position="28"/>
    </location>
</feature>
<accession>A0ABT1MGX3</accession>
<feature type="domain" description="VWFA" evidence="6">
    <location>
        <begin position="91"/>
        <end position="288"/>
    </location>
</feature>
<dbReference type="Proteomes" id="UP001205603">
    <property type="component" value="Unassembled WGS sequence"/>
</dbReference>
<evidence type="ECO:0000256" key="2">
    <source>
        <dbReference type="ARBA" id="ARBA00022692"/>
    </source>
</evidence>
<name>A0ABT1MGX3_9BACT</name>
<evidence type="ECO:0000313" key="7">
    <source>
        <dbReference type="EMBL" id="MCP9611880.1"/>
    </source>
</evidence>
<dbReference type="SMART" id="SM00327">
    <property type="entry name" value="VWA"/>
    <property type="match status" value="1"/>
</dbReference>